<evidence type="ECO:0000256" key="5">
    <source>
        <dbReference type="ARBA" id="ARBA00022723"/>
    </source>
</evidence>
<evidence type="ECO:0000259" key="17">
    <source>
        <dbReference type="PROSITE" id="PS50093"/>
    </source>
</evidence>
<evidence type="ECO:0000259" key="18">
    <source>
        <dbReference type="PROSITE" id="PS52035"/>
    </source>
</evidence>
<dbReference type="FunFam" id="3.40.630.10:FF:000084">
    <property type="entry name" value="Carboxypeptidase B2"/>
    <property type="match status" value="1"/>
</dbReference>
<keyword evidence="8" id="KW-0862">Zinc</keyword>
<dbReference type="SMART" id="SM00089">
    <property type="entry name" value="PKD"/>
    <property type="match status" value="2"/>
</dbReference>
<evidence type="ECO:0000256" key="14">
    <source>
        <dbReference type="PROSITE-ProRule" id="PRU01379"/>
    </source>
</evidence>
<dbReference type="InterPro" id="IPR057246">
    <property type="entry name" value="CARBOXYPEPT_ZN_1"/>
</dbReference>
<dbReference type="RefSeq" id="WP_141995813.1">
    <property type="nucleotide sequence ID" value="NZ_VFML01000001.1"/>
</dbReference>
<feature type="domain" description="PKD" evidence="17">
    <location>
        <begin position="526"/>
        <end position="590"/>
    </location>
</feature>
<evidence type="ECO:0000256" key="1">
    <source>
        <dbReference type="ARBA" id="ARBA00001947"/>
    </source>
</evidence>
<dbReference type="Gene3D" id="2.60.40.10">
    <property type="entry name" value="Immunoglobulins"/>
    <property type="match status" value="2"/>
</dbReference>
<feature type="active site" description="Proton donor/acceptor" evidence="14">
    <location>
        <position position="368"/>
    </location>
</feature>
<comment type="catalytic activity">
    <reaction evidence="10">
        <text>Releases a C-terminal residue, which may be hydrophobic or positively charged.</text>
        <dbReference type="EC" id="3.4.17.18"/>
    </reaction>
</comment>
<keyword evidence="6 16" id="KW-0732">Signal</keyword>
<dbReference type="OrthoDB" id="5240362at2"/>
<dbReference type="PANTHER" id="PTHR11705:SF143">
    <property type="entry name" value="SLL0236 PROTEIN"/>
    <property type="match status" value="1"/>
</dbReference>
<dbReference type="SMART" id="SM00631">
    <property type="entry name" value="Zn_pept"/>
    <property type="match status" value="1"/>
</dbReference>
<organism evidence="19 20">
    <name type="scientific">Amycolatopsis cihanbeyliensis</name>
    <dbReference type="NCBI Taxonomy" id="1128664"/>
    <lineage>
        <taxon>Bacteria</taxon>
        <taxon>Bacillati</taxon>
        <taxon>Actinomycetota</taxon>
        <taxon>Actinomycetes</taxon>
        <taxon>Pseudonocardiales</taxon>
        <taxon>Pseudonocardiaceae</taxon>
        <taxon>Amycolatopsis</taxon>
    </lineage>
</organism>
<dbReference type="Pfam" id="PF18911">
    <property type="entry name" value="PKD_4"/>
    <property type="match status" value="2"/>
</dbReference>
<feature type="region of interest" description="Disordered" evidence="15">
    <location>
        <begin position="460"/>
        <end position="480"/>
    </location>
</feature>
<dbReference type="AlphaFoldDB" id="A0A542DD11"/>
<proteinExistence type="inferred from homology"/>
<dbReference type="GO" id="GO:0005975">
    <property type="term" value="P:carbohydrate metabolic process"/>
    <property type="evidence" value="ECO:0007669"/>
    <property type="project" value="UniProtKB-ARBA"/>
</dbReference>
<dbReference type="GO" id="GO:0008270">
    <property type="term" value="F:zinc ion binding"/>
    <property type="evidence" value="ECO:0007669"/>
    <property type="project" value="InterPro"/>
</dbReference>
<evidence type="ECO:0000256" key="4">
    <source>
        <dbReference type="ARBA" id="ARBA00022670"/>
    </source>
</evidence>
<name>A0A542DD11_AMYCI</name>
<feature type="signal peptide" evidence="16">
    <location>
        <begin position="1"/>
        <end position="23"/>
    </location>
</feature>
<feature type="domain" description="Peptidase M14" evidence="18">
    <location>
        <begin position="101"/>
        <end position="403"/>
    </location>
</feature>
<dbReference type="InterPro" id="IPR022409">
    <property type="entry name" value="PKD/Chitinase_dom"/>
</dbReference>
<dbReference type="GO" id="GO:0005615">
    <property type="term" value="C:extracellular space"/>
    <property type="evidence" value="ECO:0007669"/>
    <property type="project" value="TreeGrafter"/>
</dbReference>
<dbReference type="GO" id="GO:0006508">
    <property type="term" value="P:proteolysis"/>
    <property type="evidence" value="ECO:0007669"/>
    <property type="project" value="UniProtKB-KW"/>
</dbReference>
<comment type="function">
    <text evidence="11">Carboxypeptidase that possesses the specificities of both mammalian Cpase A and B. Thus shows broad substrate specificity, being able to cleave Cbz-Gly-Leu, Cbz-Gly-Val, Cbz-Gly-Phe, Cbz-Gly-Lys and Bz-Gly-Arg in vitro.</text>
</comment>
<keyword evidence="3" id="KW-0121">Carboxypeptidase</keyword>
<dbReference type="PRINTS" id="PR00765">
    <property type="entry name" value="CRBOXYPTASEA"/>
</dbReference>
<dbReference type="Pfam" id="PF00246">
    <property type="entry name" value="Peptidase_M14"/>
    <property type="match status" value="1"/>
</dbReference>
<keyword evidence="4" id="KW-0645">Protease</keyword>
<dbReference type="PANTHER" id="PTHR11705">
    <property type="entry name" value="PROTEASE FAMILY M14 CARBOXYPEPTIDASE A,B"/>
    <property type="match status" value="1"/>
</dbReference>
<dbReference type="InterPro" id="IPR000834">
    <property type="entry name" value="Peptidase_M14"/>
</dbReference>
<dbReference type="InterPro" id="IPR000601">
    <property type="entry name" value="PKD_dom"/>
</dbReference>
<dbReference type="SUPFAM" id="SSF49299">
    <property type="entry name" value="PKD domain"/>
    <property type="match status" value="2"/>
</dbReference>
<comment type="similarity">
    <text evidence="2 14">Belongs to the peptidase M14 family.</text>
</comment>
<evidence type="ECO:0000256" key="12">
    <source>
        <dbReference type="ARBA" id="ARBA00066554"/>
    </source>
</evidence>
<dbReference type="PROSITE" id="PS00132">
    <property type="entry name" value="CARBOXYPEPT_ZN_1"/>
    <property type="match status" value="1"/>
</dbReference>
<keyword evidence="7" id="KW-0378">Hydrolase</keyword>
<dbReference type="EC" id="3.4.17.18" evidence="12"/>
<evidence type="ECO:0000256" key="3">
    <source>
        <dbReference type="ARBA" id="ARBA00022645"/>
    </source>
</evidence>
<evidence type="ECO:0000256" key="8">
    <source>
        <dbReference type="ARBA" id="ARBA00022833"/>
    </source>
</evidence>
<evidence type="ECO:0000256" key="16">
    <source>
        <dbReference type="SAM" id="SignalP"/>
    </source>
</evidence>
<dbReference type="PROSITE" id="PS50093">
    <property type="entry name" value="PKD"/>
    <property type="match status" value="2"/>
</dbReference>
<dbReference type="GO" id="GO:0004181">
    <property type="term" value="F:metallocarboxypeptidase activity"/>
    <property type="evidence" value="ECO:0007669"/>
    <property type="project" value="InterPro"/>
</dbReference>
<feature type="chain" id="PRO_5021950808" description="Zinc carboxypeptidase" evidence="16">
    <location>
        <begin position="24"/>
        <end position="604"/>
    </location>
</feature>
<evidence type="ECO:0000256" key="6">
    <source>
        <dbReference type="ARBA" id="ARBA00022729"/>
    </source>
</evidence>
<keyword evidence="5" id="KW-0479">Metal-binding</keyword>
<evidence type="ECO:0000256" key="11">
    <source>
        <dbReference type="ARBA" id="ARBA00055464"/>
    </source>
</evidence>
<sequence length="604" mass="65805">MLRRLLPLAMGLALLAPPAVALAETQQDEPAPADAGVYLVQGADTRDERTSVVRTGAAIDEIGADHVLVSALPGEVAAIRDLGFAVTRQARAMDFPPSDSGYHNYDELRTELDRIAGEHPDLVELGSIGESYEGRELPVMKISDNVATDEDEPEVLFTANQHAREHLTAEMALYLANLLTDSHGTDSQITRLVNQREVWIIPMANPDGVEYDVATGQYRSWRKNREPNGGSTGTDLNRNWDYKWGCCGGSSGNPASNTYRGPSAESSPEVSAIADFVRGRVVGGEQQITAHIDFHTYGELVLWPMGYTYDDTGPDMPRDAHDTFVEIGREMAATNNYTPQQSSDLYITDGSVNDWMWAVQDIFSYTFEMYPRGSNPGFYPPDEVIDRETSRNREAALSLIDYADCPYRAIGKQDQYCGSDEPGAPTAEFTAQCAEAEPSCTFDASASRDSEGTIESFEWNFGDGETGTGVRPEHTYPQPGEYTVTLTVTDDEGNTDEATRTVTAGTPPDTGEPPAAAFTVDCYYDECSFDASGSTDPDRDIESYTWDFGDGRSGAGTGPSHRYPPESASYTVELTVTDAAGHSDTATRPVQCWNFGSRAFCFAG</sequence>
<dbReference type="InterPro" id="IPR035986">
    <property type="entry name" value="PKD_dom_sf"/>
</dbReference>
<dbReference type="Gene3D" id="3.40.630.10">
    <property type="entry name" value="Zn peptidases"/>
    <property type="match status" value="1"/>
</dbReference>
<dbReference type="Proteomes" id="UP000320876">
    <property type="component" value="Unassembled WGS sequence"/>
</dbReference>
<dbReference type="EMBL" id="VFML01000001">
    <property type="protein sequence ID" value="TQJ00946.1"/>
    <property type="molecule type" value="Genomic_DNA"/>
</dbReference>
<evidence type="ECO:0000256" key="15">
    <source>
        <dbReference type="SAM" id="MobiDB-lite"/>
    </source>
</evidence>
<protein>
    <recommendedName>
        <fullName evidence="13">Zinc carboxypeptidase</fullName>
        <ecNumber evidence="12">3.4.17.18</ecNumber>
    </recommendedName>
</protein>
<feature type="domain" description="PKD" evidence="17">
    <location>
        <begin position="439"/>
        <end position="503"/>
    </location>
</feature>
<comment type="cofactor">
    <cofactor evidence="1">
        <name>Zn(2+)</name>
        <dbReference type="ChEBI" id="CHEBI:29105"/>
    </cofactor>
</comment>
<evidence type="ECO:0000256" key="13">
    <source>
        <dbReference type="ARBA" id="ARBA00074273"/>
    </source>
</evidence>
<evidence type="ECO:0000256" key="9">
    <source>
        <dbReference type="ARBA" id="ARBA00023049"/>
    </source>
</evidence>
<keyword evidence="9" id="KW-0482">Metalloprotease</keyword>
<evidence type="ECO:0000313" key="20">
    <source>
        <dbReference type="Proteomes" id="UP000320876"/>
    </source>
</evidence>
<dbReference type="InterPro" id="IPR013783">
    <property type="entry name" value="Ig-like_fold"/>
</dbReference>
<evidence type="ECO:0000256" key="10">
    <source>
        <dbReference type="ARBA" id="ARBA00050859"/>
    </source>
</evidence>
<dbReference type="SUPFAM" id="SSF53187">
    <property type="entry name" value="Zn-dependent exopeptidases"/>
    <property type="match status" value="1"/>
</dbReference>
<comment type="caution">
    <text evidence="19">The sequence shown here is derived from an EMBL/GenBank/DDBJ whole genome shotgun (WGS) entry which is preliminary data.</text>
</comment>
<evidence type="ECO:0000313" key="19">
    <source>
        <dbReference type="EMBL" id="TQJ00946.1"/>
    </source>
</evidence>
<dbReference type="CDD" id="cd00146">
    <property type="entry name" value="PKD"/>
    <property type="match status" value="2"/>
</dbReference>
<gene>
    <name evidence="19" type="ORF">FB471_0600</name>
</gene>
<evidence type="ECO:0000256" key="7">
    <source>
        <dbReference type="ARBA" id="ARBA00022801"/>
    </source>
</evidence>
<evidence type="ECO:0000256" key="2">
    <source>
        <dbReference type="ARBA" id="ARBA00005988"/>
    </source>
</evidence>
<dbReference type="InterPro" id="IPR033810">
    <property type="entry name" value="Carboxypeptidase_T"/>
</dbReference>
<accession>A0A542DD11</accession>
<keyword evidence="20" id="KW-1185">Reference proteome</keyword>
<dbReference type="PROSITE" id="PS52035">
    <property type="entry name" value="PEPTIDASE_M14"/>
    <property type="match status" value="1"/>
</dbReference>
<dbReference type="CDD" id="cd03859">
    <property type="entry name" value="M14_CPT"/>
    <property type="match status" value="1"/>
</dbReference>
<reference evidence="19 20" key="1">
    <citation type="submission" date="2019-06" db="EMBL/GenBank/DDBJ databases">
        <title>Sequencing the genomes of 1000 actinobacteria strains.</title>
        <authorList>
            <person name="Klenk H.-P."/>
        </authorList>
    </citation>
    <scope>NUCLEOTIDE SEQUENCE [LARGE SCALE GENOMIC DNA]</scope>
    <source>
        <strain evidence="19 20">DSM 45679</strain>
    </source>
</reference>